<dbReference type="InterPro" id="IPR007480">
    <property type="entry name" value="DUF529"/>
</dbReference>
<evidence type="ECO:0000313" key="3">
    <source>
        <dbReference type="Proteomes" id="UP000031512"/>
    </source>
</evidence>
<accession>L1LAQ4</accession>
<proteinExistence type="predicted"/>
<protein>
    <submittedName>
        <fullName evidence="2">Signal peptide containing protein</fullName>
    </submittedName>
</protein>
<dbReference type="KEGG" id="beq:BEWA_046970"/>
<organism evidence="2 3">
    <name type="scientific">Theileria equi strain WA</name>
    <dbReference type="NCBI Taxonomy" id="1537102"/>
    <lineage>
        <taxon>Eukaryota</taxon>
        <taxon>Sar</taxon>
        <taxon>Alveolata</taxon>
        <taxon>Apicomplexa</taxon>
        <taxon>Aconoidasida</taxon>
        <taxon>Piroplasmida</taxon>
        <taxon>Theileriidae</taxon>
        <taxon>Theileria</taxon>
    </lineage>
</organism>
<name>L1LAQ4_THEEQ</name>
<reference evidence="2 3" key="1">
    <citation type="journal article" date="2012" name="BMC Genomics">
        <title>Comparative genomic analysis and phylogenetic position of Theileria equi.</title>
        <authorList>
            <person name="Kappmeyer L.S."/>
            <person name="Thiagarajan M."/>
            <person name="Herndon D.R."/>
            <person name="Ramsay J.D."/>
            <person name="Caler E."/>
            <person name="Djikeng A."/>
            <person name="Gillespie J.J."/>
            <person name="Lau A.O."/>
            <person name="Roalson E.H."/>
            <person name="Silva J.C."/>
            <person name="Silva M.G."/>
            <person name="Suarez C.E."/>
            <person name="Ueti M.W."/>
            <person name="Nene V.M."/>
            <person name="Mealey R.H."/>
            <person name="Knowles D.P."/>
            <person name="Brayton K.A."/>
        </authorList>
    </citation>
    <scope>NUCLEOTIDE SEQUENCE [LARGE SCALE GENOMIC DNA]</scope>
    <source>
        <strain evidence="2 3">WA</strain>
    </source>
</reference>
<keyword evidence="3" id="KW-1185">Reference proteome</keyword>
<sequence>MDPLPVFYLVCILFTKASAFSTSAFSFNVANPDGAHTDFTKQTYPGITHRQYIVKDGHYISSVLEKGTELWKAKEDNEKCVSINLYYKGNAFFMDLWVINGGLTIKRFEKVGGKWKNVELEEFNEKLNGVV</sequence>
<evidence type="ECO:0000313" key="2">
    <source>
        <dbReference type="EMBL" id="EKX72233.1"/>
    </source>
</evidence>
<dbReference type="Proteomes" id="UP000031512">
    <property type="component" value="Unassembled WGS sequence"/>
</dbReference>
<evidence type="ECO:0000256" key="1">
    <source>
        <dbReference type="SAM" id="SignalP"/>
    </source>
</evidence>
<dbReference type="Pfam" id="PF04385">
    <property type="entry name" value="FAINT"/>
    <property type="match status" value="1"/>
</dbReference>
<dbReference type="AlphaFoldDB" id="L1LAQ4"/>
<gene>
    <name evidence="2" type="ORF">BEWA_046970</name>
</gene>
<feature type="signal peptide" evidence="1">
    <location>
        <begin position="1"/>
        <end position="19"/>
    </location>
</feature>
<keyword evidence="1" id="KW-0732">Signal</keyword>
<dbReference type="VEuPathDB" id="PiroplasmaDB:BEWA_046970"/>
<dbReference type="RefSeq" id="XP_004831685.1">
    <property type="nucleotide sequence ID" value="XM_004831628.1"/>
</dbReference>
<feature type="chain" id="PRO_5003952190" evidence="1">
    <location>
        <begin position="20"/>
        <end position="131"/>
    </location>
</feature>
<dbReference type="GeneID" id="15804118"/>
<dbReference type="EMBL" id="ACOU01000007">
    <property type="protein sequence ID" value="EKX72233.1"/>
    <property type="molecule type" value="Genomic_DNA"/>
</dbReference>
<comment type="caution">
    <text evidence="2">The sequence shown here is derived from an EMBL/GenBank/DDBJ whole genome shotgun (WGS) entry which is preliminary data.</text>
</comment>